<dbReference type="PANTHER" id="PTHR24118">
    <property type="entry name" value="POTE ANKYRIN DOMAIN"/>
    <property type="match status" value="1"/>
</dbReference>
<proteinExistence type="predicted"/>
<dbReference type="Proteomes" id="UP000193920">
    <property type="component" value="Unassembled WGS sequence"/>
</dbReference>
<reference evidence="2 3" key="1">
    <citation type="submission" date="2016-08" db="EMBL/GenBank/DDBJ databases">
        <title>A Parts List for Fungal Cellulosomes Revealed by Comparative Genomics.</title>
        <authorList>
            <consortium name="DOE Joint Genome Institute"/>
            <person name="Haitjema C.H."/>
            <person name="Gilmore S.P."/>
            <person name="Henske J.K."/>
            <person name="Solomon K.V."/>
            <person name="De Groot R."/>
            <person name="Kuo A."/>
            <person name="Mondo S.J."/>
            <person name="Salamov A.A."/>
            <person name="Labutti K."/>
            <person name="Zhao Z."/>
            <person name="Chiniquy J."/>
            <person name="Barry K."/>
            <person name="Brewer H.M."/>
            <person name="Purvine S.O."/>
            <person name="Wright A.T."/>
            <person name="Boxma B."/>
            <person name="Van Alen T."/>
            <person name="Hackstein J.H."/>
            <person name="Baker S.E."/>
            <person name="Grigoriev I.V."/>
            <person name="O'Malley M.A."/>
        </authorList>
    </citation>
    <scope>NUCLEOTIDE SEQUENCE [LARGE SCALE GENOMIC DNA]</scope>
    <source>
        <strain evidence="2 3">G1</strain>
    </source>
</reference>
<dbReference type="PANTHER" id="PTHR24118:SF99">
    <property type="entry name" value="POTE ANKYRIN DOMAIN FAMILY MEMBER 3C-RELATED"/>
    <property type="match status" value="1"/>
</dbReference>
<evidence type="ECO:0000313" key="2">
    <source>
        <dbReference type="EMBL" id="ORY21172.1"/>
    </source>
</evidence>
<dbReference type="PROSITE" id="PS50088">
    <property type="entry name" value="ANK_REPEAT"/>
    <property type="match status" value="2"/>
</dbReference>
<evidence type="ECO:0000256" key="1">
    <source>
        <dbReference type="PROSITE-ProRule" id="PRU00023"/>
    </source>
</evidence>
<comment type="caution">
    <text evidence="2">The sequence shown here is derived from an EMBL/GenBank/DDBJ whole genome shotgun (WGS) entry which is preliminary data.</text>
</comment>
<organism evidence="2 3">
    <name type="scientific">Neocallimastix californiae</name>
    <dbReference type="NCBI Taxonomy" id="1754190"/>
    <lineage>
        <taxon>Eukaryota</taxon>
        <taxon>Fungi</taxon>
        <taxon>Fungi incertae sedis</taxon>
        <taxon>Chytridiomycota</taxon>
        <taxon>Chytridiomycota incertae sedis</taxon>
        <taxon>Neocallimastigomycetes</taxon>
        <taxon>Neocallimastigales</taxon>
        <taxon>Neocallimastigaceae</taxon>
        <taxon>Neocallimastix</taxon>
    </lineage>
</organism>
<dbReference type="InterPro" id="IPR036770">
    <property type="entry name" value="Ankyrin_rpt-contain_sf"/>
</dbReference>
<dbReference type="EMBL" id="MCOG01000271">
    <property type="protein sequence ID" value="ORY21172.1"/>
    <property type="molecule type" value="Genomic_DNA"/>
</dbReference>
<feature type="repeat" description="ANK" evidence="1">
    <location>
        <begin position="664"/>
        <end position="696"/>
    </location>
</feature>
<dbReference type="SUPFAM" id="SSF48403">
    <property type="entry name" value="Ankyrin repeat"/>
    <property type="match status" value="2"/>
</dbReference>
<dbReference type="Pfam" id="PF00023">
    <property type="entry name" value="Ank"/>
    <property type="match status" value="2"/>
</dbReference>
<accession>A0A1Y2AFD9</accession>
<dbReference type="PROSITE" id="PS50297">
    <property type="entry name" value="ANK_REP_REGION"/>
    <property type="match status" value="2"/>
</dbReference>
<protein>
    <submittedName>
        <fullName evidence="2">Ankyrin</fullName>
    </submittedName>
</protein>
<evidence type="ECO:0000313" key="3">
    <source>
        <dbReference type="Proteomes" id="UP000193920"/>
    </source>
</evidence>
<sequence length="738" mass="87822">MFKKIKGLHYKKKITQFILKDDIQGLKHYLKRKKIVSLIKKDGKEGGGTGINKKSLLVYSIKQNASTKMIQSILNVSHFETLNFGDHAYNSPLYYAVLKGNFKLADLLIKEGADINYKQCDIEEKEQKKFFKYLYYEKKTWGCFKKSLTYMLSQGFTMNPMNLQLLITNKKAYSNRTLEAILQYYYRYDKHCIIDLLLIQRTGRALTNEQLKDILSSYEKTKLEISDAMYEMAIYRKNYEALCNLYKYGTLSKNFNIGYIFGILESFDLRNKTQRKREFIQWIERHTLNLSLTAQELKTLEHTEKIRADLQSIILSEDLDQLQSYIMNNKISIASLNHREYDILIHTIENKGTAIEIINYLMSFYPTLNYYIVKDGIVYGTPLSVAISQKNFTIADKLLSQGADLNYSILNLSYFDEYENVFDFLYRRHHHLLLHSIETIRYIFNHRIHMTSKIMTHLIYENDVRVLRLLFKYYPYNNTFVMALLSLYRDRKSISNQRLCRKIETEKNKIKINQSMYEKAIINSFYDLFIILLKNDQRGSSLILNELFEILNGRGYEYEKQLFRNYIRNNLMVIPMNNKVKEVLLSNMSNIVEKREEILKKIMKNDIKELKNYIEENNLLLSSMNNYENDILIDSIEYNASFEMIEFILKYYRNLNYIKVDKRYYKTPLLIALAKNNFKVAKLLLEHGAYLNYEIDNTKNTVFYHLCQYQWINRKKPSIFYSSWSRNYILCHQSIDAT</sequence>
<dbReference type="Gene3D" id="1.25.40.20">
    <property type="entry name" value="Ankyrin repeat-containing domain"/>
    <property type="match status" value="3"/>
</dbReference>
<name>A0A1Y2AFD9_9FUNG</name>
<feature type="repeat" description="ANK" evidence="1">
    <location>
        <begin position="88"/>
        <end position="120"/>
    </location>
</feature>
<dbReference type="SMART" id="SM00248">
    <property type="entry name" value="ANK"/>
    <property type="match status" value="5"/>
</dbReference>
<dbReference type="InterPro" id="IPR002110">
    <property type="entry name" value="Ankyrin_rpt"/>
</dbReference>
<gene>
    <name evidence="2" type="ORF">LY90DRAFT_676362</name>
</gene>
<dbReference type="AlphaFoldDB" id="A0A1Y2AFD9"/>
<keyword evidence="3" id="KW-1185">Reference proteome</keyword>
<keyword evidence="1" id="KW-0040">ANK repeat</keyword>